<proteinExistence type="predicted"/>
<accession>A0A8H5G607</accession>
<feature type="transmembrane region" description="Helical" evidence="1">
    <location>
        <begin position="136"/>
        <end position="157"/>
    </location>
</feature>
<evidence type="ECO:0000313" key="2">
    <source>
        <dbReference type="EMBL" id="KAF5358967.1"/>
    </source>
</evidence>
<organism evidence="2 3">
    <name type="scientific">Tetrapyrgos nigripes</name>
    <dbReference type="NCBI Taxonomy" id="182062"/>
    <lineage>
        <taxon>Eukaryota</taxon>
        <taxon>Fungi</taxon>
        <taxon>Dikarya</taxon>
        <taxon>Basidiomycota</taxon>
        <taxon>Agaricomycotina</taxon>
        <taxon>Agaricomycetes</taxon>
        <taxon>Agaricomycetidae</taxon>
        <taxon>Agaricales</taxon>
        <taxon>Marasmiineae</taxon>
        <taxon>Marasmiaceae</taxon>
        <taxon>Tetrapyrgos</taxon>
    </lineage>
</organism>
<reference evidence="2 3" key="1">
    <citation type="journal article" date="2020" name="ISME J.">
        <title>Uncovering the hidden diversity of litter-decomposition mechanisms in mushroom-forming fungi.</title>
        <authorList>
            <person name="Floudas D."/>
            <person name="Bentzer J."/>
            <person name="Ahren D."/>
            <person name="Johansson T."/>
            <person name="Persson P."/>
            <person name="Tunlid A."/>
        </authorList>
    </citation>
    <scope>NUCLEOTIDE SEQUENCE [LARGE SCALE GENOMIC DNA]</scope>
    <source>
        <strain evidence="2 3">CBS 291.85</strain>
    </source>
</reference>
<sequence length="183" mass="20305">MVKPNLNIALPAFEFSHPIEKDSVSLPRSLFYLTCVSIFNAFLLLLISCLDLGYFSYWMNPPLSLITIIYHCLVLLVARQKRRPEDPSYFSTAIVCAYLLALLWLAALIATIVSLAVKKSNYVEVVSHGGLPVSVFTQRFQCVSCIFGLALVSAIGVKGNMIANEDGDPPNWRPVIEDIGRKP</sequence>
<evidence type="ECO:0000313" key="3">
    <source>
        <dbReference type="Proteomes" id="UP000559256"/>
    </source>
</evidence>
<gene>
    <name evidence="2" type="ORF">D9758_004784</name>
</gene>
<dbReference type="OrthoDB" id="3196762at2759"/>
<keyword evidence="3" id="KW-1185">Reference proteome</keyword>
<feature type="transmembrane region" description="Helical" evidence="1">
    <location>
        <begin position="30"/>
        <end position="55"/>
    </location>
</feature>
<dbReference type="AlphaFoldDB" id="A0A8H5G607"/>
<keyword evidence="1" id="KW-1133">Transmembrane helix</keyword>
<keyword evidence="1" id="KW-0472">Membrane</keyword>
<evidence type="ECO:0008006" key="4">
    <source>
        <dbReference type="Google" id="ProtNLM"/>
    </source>
</evidence>
<feature type="transmembrane region" description="Helical" evidence="1">
    <location>
        <begin position="61"/>
        <end position="78"/>
    </location>
</feature>
<protein>
    <recommendedName>
        <fullName evidence="4">Transmembrane protein</fullName>
    </recommendedName>
</protein>
<comment type="caution">
    <text evidence="2">The sequence shown here is derived from an EMBL/GenBank/DDBJ whole genome shotgun (WGS) entry which is preliminary data.</text>
</comment>
<name>A0A8H5G607_9AGAR</name>
<feature type="transmembrane region" description="Helical" evidence="1">
    <location>
        <begin position="90"/>
        <end position="116"/>
    </location>
</feature>
<keyword evidence="1" id="KW-0812">Transmembrane</keyword>
<evidence type="ECO:0000256" key="1">
    <source>
        <dbReference type="SAM" id="Phobius"/>
    </source>
</evidence>
<dbReference type="Proteomes" id="UP000559256">
    <property type="component" value="Unassembled WGS sequence"/>
</dbReference>
<dbReference type="EMBL" id="JAACJM010000047">
    <property type="protein sequence ID" value="KAF5358967.1"/>
    <property type="molecule type" value="Genomic_DNA"/>
</dbReference>